<name>A0A316Z6R2_9BASI</name>
<dbReference type="RefSeq" id="XP_025597739.1">
    <property type="nucleotide sequence ID" value="XM_025740957.1"/>
</dbReference>
<evidence type="ECO:0000256" key="2">
    <source>
        <dbReference type="PROSITE-ProRule" id="PRU00267"/>
    </source>
</evidence>
<dbReference type="EMBL" id="KZ819295">
    <property type="protein sequence ID" value="PWN97460.1"/>
    <property type="molecule type" value="Genomic_DNA"/>
</dbReference>
<dbReference type="Gene3D" id="1.10.30.10">
    <property type="entry name" value="High mobility group box domain"/>
    <property type="match status" value="1"/>
</dbReference>
<evidence type="ECO:0000259" key="4">
    <source>
        <dbReference type="PROSITE" id="PS50118"/>
    </source>
</evidence>
<feature type="compositionally biased region" description="Low complexity" evidence="3">
    <location>
        <begin position="241"/>
        <end position="250"/>
    </location>
</feature>
<feature type="region of interest" description="Disordered" evidence="3">
    <location>
        <begin position="222"/>
        <end position="290"/>
    </location>
</feature>
<organism evidence="5 6">
    <name type="scientific">Tilletiopsis washingtonensis</name>
    <dbReference type="NCBI Taxonomy" id="58919"/>
    <lineage>
        <taxon>Eukaryota</taxon>
        <taxon>Fungi</taxon>
        <taxon>Dikarya</taxon>
        <taxon>Basidiomycota</taxon>
        <taxon>Ustilaginomycotina</taxon>
        <taxon>Exobasidiomycetes</taxon>
        <taxon>Entylomatales</taxon>
        <taxon>Entylomatales incertae sedis</taxon>
        <taxon>Tilletiopsis</taxon>
    </lineage>
</organism>
<accession>A0A316Z6R2</accession>
<dbReference type="STRING" id="58919.A0A316Z6R2"/>
<dbReference type="CDD" id="cd22012">
    <property type="entry name" value="HMG-box_ABF2_IXR1-like_rpt2"/>
    <property type="match status" value="1"/>
</dbReference>
<feature type="compositionally biased region" description="Basic and acidic residues" evidence="3">
    <location>
        <begin position="138"/>
        <end position="147"/>
    </location>
</feature>
<dbReference type="SUPFAM" id="SSF47095">
    <property type="entry name" value="HMG-box"/>
    <property type="match status" value="1"/>
</dbReference>
<dbReference type="OrthoDB" id="1919336at2759"/>
<evidence type="ECO:0000256" key="3">
    <source>
        <dbReference type="SAM" id="MobiDB-lite"/>
    </source>
</evidence>
<dbReference type="Pfam" id="PF00505">
    <property type="entry name" value="HMG_box"/>
    <property type="match status" value="1"/>
</dbReference>
<gene>
    <name evidence="5" type="ORF">FA09DRAFT_319841</name>
</gene>
<keyword evidence="2" id="KW-0539">Nucleus</keyword>
<feature type="domain" description="HMG box" evidence="4">
    <location>
        <begin position="145"/>
        <end position="213"/>
    </location>
</feature>
<dbReference type="Proteomes" id="UP000245946">
    <property type="component" value="Unassembled WGS sequence"/>
</dbReference>
<feature type="region of interest" description="Disordered" evidence="3">
    <location>
        <begin position="112"/>
        <end position="150"/>
    </location>
</feature>
<dbReference type="GeneID" id="37268501"/>
<feature type="compositionally biased region" description="Low complexity" evidence="3">
    <location>
        <begin position="14"/>
        <end position="25"/>
    </location>
</feature>
<dbReference type="InterPro" id="IPR009071">
    <property type="entry name" value="HMG_box_dom"/>
</dbReference>
<dbReference type="SMART" id="SM00398">
    <property type="entry name" value="HMG"/>
    <property type="match status" value="1"/>
</dbReference>
<keyword evidence="1 2" id="KW-0238">DNA-binding</keyword>
<dbReference type="PANTHER" id="PTHR48112:SF22">
    <property type="entry name" value="MITOCHONDRIAL TRANSCRIPTION FACTOR A, ISOFORM B"/>
    <property type="match status" value="1"/>
</dbReference>
<evidence type="ECO:0000313" key="5">
    <source>
        <dbReference type="EMBL" id="PWN97460.1"/>
    </source>
</evidence>
<proteinExistence type="predicted"/>
<dbReference type="InterPro" id="IPR050342">
    <property type="entry name" value="HMGB"/>
</dbReference>
<dbReference type="AlphaFoldDB" id="A0A316Z6R2"/>
<evidence type="ECO:0000256" key="1">
    <source>
        <dbReference type="ARBA" id="ARBA00023125"/>
    </source>
</evidence>
<feature type="compositionally biased region" description="Acidic residues" evidence="3">
    <location>
        <begin position="231"/>
        <end position="240"/>
    </location>
</feature>
<keyword evidence="6" id="KW-1185">Reference proteome</keyword>
<dbReference type="GO" id="GO:0003677">
    <property type="term" value="F:DNA binding"/>
    <property type="evidence" value="ECO:0007669"/>
    <property type="project" value="UniProtKB-UniRule"/>
</dbReference>
<feature type="region of interest" description="Disordered" evidence="3">
    <location>
        <begin position="1"/>
        <end position="25"/>
    </location>
</feature>
<protein>
    <recommendedName>
        <fullName evidence="4">HMG box domain-containing protein</fullName>
    </recommendedName>
</protein>
<dbReference type="PROSITE" id="PS50118">
    <property type="entry name" value="HMG_BOX_2"/>
    <property type="match status" value="1"/>
</dbReference>
<dbReference type="GO" id="GO:0005634">
    <property type="term" value="C:nucleus"/>
    <property type="evidence" value="ECO:0007669"/>
    <property type="project" value="UniProtKB-UniRule"/>
</dbReference>
<dbReference type="InterPro" id="IPR036910">
    <property type="entry name" value="HMG_box_dom_sf"/>
</dbReference>
<feature type="DNA-binding region" description="HMG box" evidence="2">
    <location>
        <begin position="145"/>
        <end position="213"/>
    </location>
</feature>
<sequence length="290" mass="31220">MNSGMQQYEWPLGQPAQQPAQQSAQQFNVGTTDSGEITLARSQMLESISHLSSSLRNAAAQCDNFAKIVARSHPVAAASAFHGIGADFLALANGTSTIGAAALGQALPAAVPAVSPGHPGRKSMSKEEKSAKKKERKLNRDPNEPKRPPSAYLLFQNEVREDMRARHPDLVYADVLGKVSEAWKSLSDEQRKVYQDKTIESMAQWNANKKAYSEGTFNGITDYSNAGAAPAEEEDDDDDAGAAAAVAAAVSMGFPDQSRQDADTTQQGVDPTRKRSSKDKGEKKEKKRKA</sequence>
<evidence type="ECO:0000313" key="6">
    <source>
        <dbReference type="Proteomes" id="UP000245946"/>
    </source>
</evidence>
<dbReference type="PANTHER" id="PTHR48112">
    <property type="entry name" value="HIGH MOBILITY GROUP PROTEIN DSP1"/>
    <property type="match status" value="1"/>
</dbReference>
<reference evidence="5 6" key="1">
    <citation type="journal article" date="2018" name="Mol. Biol. Evol.">
        <title>Broad Genomic Sampling Reveals a Smut Pathogenic Ancestry of the Fungal Clade Ustilaginomycotina.</title>
        <authorList>
            <person name="Kijpornyongpan T."/>
            <person name="Mondo S.J."/>
            <person name="Barry K."/>
            <person name="Sandor L."/>
            <person name="Lee J."/>
            <person name="Lipzen A."/>
            <person name="Pangilinan J."/>
            <person name="LaButti K."/>
            <person name="Hainaut M."/>
            <person name="Henrissat B."/>
            <person name="Grigoriev I.V."/>
            <person name="Spatafora J.W."/>
            <person name="Aime M.C."/>
        </authorList>
    </citation>
    <scope>NUCLEOTIDE SEQUENCE [LARGE SCALE GENOMIC DNA]</scope>
    <source>
        <strain evidence="5 6">MCA 4186</strain>
    </source>
</reference>